<proteinExistence type="predicted"/>
<organism evidence="2 3">
    <name type="scientific">Ameca splendens</name>
    <dbReference type="NCBI Taxonomy" id="208324"/>
    <lineage>
        <taxon>Eukaryota</taxon>
        <taxon>Metazoa</taxon>
        <taxon>Chordata</taxon>
        <taxon>Craniata</taxon>
        <taxon>Vertebrata</taxon>
        <taxon>Euteleostomi</taxon>
        <taxon>Actinopterygii</taxon>
        <taxon>Neopterygii</taxon>
        <taxon>Teleostei</taxon>
        <taxon>Neoteleostei</taxon>
        <taxon>Acanthomorphata</taxon>
        <taxon>Ovalentaria</taxon>
        <taxon>Atherinomorphae</taxon>
        <taxon>Cyprinodontiformes</taxon>
        <taxon>Goodeidae</taxon>
        <taxon>Ameca</taxon>
    </lineage>
</organism>
<evidence type="ECO:0000313" key="2">
    <source>
        <dbReference type="EMBL" id="MEQ2315975.1"/>
    </source>
</evidence>
<protein>
    <submittedName>
        <fullName evidence="2">Uncharacterized protein</fullName>
    </submittedName>
</protein>
<gene>
    <name evidence="2" type="ORF">AMECASPLE_027921</name>
</gene>
<accession>A0ABV1ACQ7</accession>
<feature type="compositionally biased region" description="Polar residues" evidence="1">
    <location>
        <begin position="75"/>
        <end position="89"/>
    </location>
</feature>
<evidence type="ECO:0000256" key="1">
    <source>
        <dbReference type="SAM" id="MobiDB-lite"/>
    </source>
</evidence>
<evidence type="ECO:0000313" key="3">
    <source>
        <dbReference type="Proteomes" id="UP001469553"/>
    </source>
</evidence>
<comment type="caution">
    <text evidence="2">The sequence shown here is derived from an EMBL/GenBank/DDBJ whole genome shotgun (WGS) entry which is preliminary data.</text>
</comment>
<reference evidence="2 3" key="1">
    <citation type="submission" date="2021-06" db="EMBL/GenBank/DDBJ databases">
        <authorList>
            <person name="Palmer J.M."/>
        </authorList>
    </citation>
    <scope>NUCLEOTIDE SEQUENCE [LARGE SCALE GENOMIC DNA]</scope>
    <source>
        <strain evidence="2 3">AS_MEX2019</strain>
        <tissue evidence="2">Muscle</tissue>
    </source>
</reference>
<feature type="region of interest" description="Disordered" evidence="1">
    <location>
        <begin position="47"/>
        <end position="108"/>
    </location>
</feature>
<feature type="compositionally biased region" description="Basic and acidic residues" evidence="1">
    <location>
        <begin position="96"/>
        <end position="108"/>
    </location>
</feature>
<keyword evidence="3" id="KW-1185">Reference proteome</keyword>
<dbReference type="Proteomes" id="UP001469553">
    <property type="component" value="Unassembled WGS sequence"/>
</dbReference>
<dbReference type="EMBL" id="JAHRIP010087650">
    <property type="protein sequence ID" value="MEQ2315975.1"/>
    <property type="molecule type" value="Genomic_DNA"/>
</dbReference>
<name>A0ABV1ACQ7_9TELE</name>
<sequence length="108" mass="11725">MPVRLHLGVQYLTNHTRMFPPTTDLAEEHQARSMDLFTFLSQEAEKSLRRSAGLSVPQSAYDGSRLVSPVPGTGPLQSTAVEQPTSGLQSAAAEQPDSRPDTPQHDTP</sequence>